<proteinExistence type="predicted"/>
<gene>
    <name evidence="4" type="ORF">BCR39DRAFT_545242</name>
</gene>
<protein>
    <submittedName>
        <fullName evidence="4">Armadillo-type protein</fullName>
    </submittedName>
</protein>
<evidence type="ECO:0000259" key="2">
    <source>
        <dbReference type="Pfam" id="PF12612"/>
    </source>
</evidence>
<sequence>MSTSLEDESDLTYTHFAHRDEFRQLIEPFLAIDISTEPSEAEDLQERHKVTFIGRILNYYLPLPGLLDPYLDEIVSPMMRLLAHHLNILAEAQGDPAPVSSRRLSRLGVVINWVVRVRGWKAVIPHFPSSISHLPVLISLLSPPSQPSSSSTPETPHHPYVSGQQSWELRSALLLWLALLLTVPFSLSALSPSEPAASTVIDLPASKRLFSTPTAELARKVVLLTLPVLDRPGKEGAFAGLVLARLFAREDCVQGLAGFLDWAAAELIEGERDAEANFIASILELLAVLPSLLASRHVPLLKDFMDDKLLPHLRGSRTAADSSLIRKLVIKAKGRWWTASLANGNGVNEELPDGIEEELDDLMSALGDKDTVVRYSSAKYLARITALLPASFSEQIVLATIALFSGTEDEPVLESPFGTIIDPGGNAVGTGMGFGGIETTRGEARWHGVCLALAEMARRGLLAGEAIGEAVNWVLKALTFDLRRASHSIGANVRDAAAYVVWSLSRACSPNAFRSFAPGIATALVCVACFDREVGVRRAASAAYQEGVGRLGLYPEGIDVLGKTDFYSVSIRRMAFTAAAPAVAVHEVYRTALRNHLHNITLRHWDIAMRTLGATTLRSLLELSELADLEESINREINELSSLDSTSVHGALVSLGQVAGLLKDDDDRRMKIMLALSSVRPSIFVSIGAAEILQAACGLLTACLSPSSAGETKLQKILDHIIEASMRRREPECQEALSRTFGRLSELRDCTKDVEKLLGDLRSARAGQKQAATLALGSIRYAQCPSTVEKAVKALLGLMDPIAKSDVETRRYAIRSLSDIVRQTSPEGILLVQTTKFHSIFSAFIASLADYSTDQRGDVGSWIRIVGLAALGDTIAFTAEQQPDERLSLISQDQFEEAVEGIVKQAVEKLEVVRAEAAAALAKMRQAGANEAWEWSGIDALSLDCNPGVDHLERFRHLEPRDWYASAMPLLETKYRRGLISGLVQTAGSPAESIATLATQPLIDYLSKDGKFLIDVLRDLQNLLAASISANRVFIPSVTTAQHLVAADQLGWREWNVVRDDICSKILALACRSIGQIKSIERLIATMKLVVAALVANTQLKVTAIKHLQLFLAHRFPRIRVLSAEHLYLVLSEAEDEIDPELEDVLLETSWIDENVGSEEAETVVRLLEQQVYYDKLRADRRNGRLLAT</sequence>
<name>A0A1Y2ARJ2_9TREE</name>
<dbReference type="Pfam" id="PF25767">
    <property type="entry name" value="ARM_TBCD_2nd"/>
    <property type="match status" value="2"/>
</dbReference>
<dbReference type="Pfam" id="PF12612">
    <property type="entry name" value="TFCD_C"/>
    <property type="match status" value="1"/>
</dbReference>
<dbReference type="SUPFAM" id="SSF48371">
    <property type="entry name" value="ARM repeat"/>
    <property type="match status" value="1"/>
</dbReference>
<dbReference type="GO" id="GO:0000226">
    <property type="term" value="P:microtubule cytoskeleton organization"/>
    <property type="evidence" value="ECO:0007669"/>
    <property type="project" value="TreeGrafter"/>
</dbReference>
<dbReference type="STRING" id="71784.A0A1Y2ARJ2"/>
<evidence type="ECO:0000313" key="5">
    <source>
        <dbReference type="Proteomes" id="UP000193986"/>
    </source>
</evidence>
<feature type="domain" description="Tubulin-folding cofactor D ARM repeats" evidence="3">
    <location>
        <begin position="438"/>
        <end position="558"/>
    </location>
</feature>
<dbReference type="InParanoid" id="A0A1Y2ARJ2"/>
<dbReference type="InterPro" id="IPR016024">
    <property type="entry name" value="ARM-type_fold"/>
</dbReference>
<comment type="caution">
    <text evidence="4">The sequence shown here is derived from an EMBL/GenBank/DDBJ whole genome shotgun (WGS) entry which is preliminary data.</text>
</comment>
<organism evidence="4 5">
    <name type="scientific">Naematelia encephala</name>
    <dbReference type="NCBI Taxonomy" id="71784"/>
    <lineage>
        <taxon>Eukaryota</taxon>
        <taxon>Fungi</taxon>
        <taxon>Dikarya</taxon>
        <taxon>Basidiomycota</taxon>
        <taxon>Agaricomycotina</taxon>
        <taxon>Tremellomycetes</taxon>
        <taxon>Tremellales</taxon>
        <taxon>Naemateliaceae</taxon>
        <taxon>Naematelia</taxon>
    </lineage>
</organism>
<reference evidence="4 5" key="1">
    <citation type="submission" date="2016-07" db="EMBL/GenBank/DDBJ databases">
        <title>Pervasive Adenine N6-methylation of Active Genes in Fungi.</title>
        <authorList>
            <consortium name="DOE Joint Genome Institute"/>
            <person name="Mondo S.J."/>
            <person name="Dannebaum R.O."/>
            <person name="Kuo R.C."/>
            <person name="Labutti K."/>
            <person name="Haridas S."/>
            <person name="Kuo A."/>
            <person name="Salamov A."/>
            <person name="Ahrendt S.R."/>
            <person name="Lipzen A."/>
            <person name="Sullivan W."/>
            <person name="Andreopoulos W.B."/>
            <person name="Clum A."/>
            <person name="Lindquist E."/>
            <person name="Daum C."/>
            <person name="Ramamoorthy G.K."/>
            <person name="Gryganskyi A."/>
            <person name="Culley D."/>
            <person name="Magnuson J.K."/>
            <person name="James T.Y."/>
            <person name="O'Malley M.A."/>
            <person name="Stajich J.E."/>
            <person name="Spatafora J.W."/>
            <person name="Visel A."/>
            <person name="Grigoriev I.V."/>
        </authorList>
    </citation>
    <scope>NUCLEOTIDE SEQUENCE [LARGE SCALE GENOMIC DNA]</scope>
    <source>
        <strain evidence="4 5">68-887.2</strain>
    </source>
</reference>
<dbReference type="AlphaFoldDB" id="A0A1Y2ARJ2"/>
<dbReference type="Proteomes" id="UP000193986">
    <property type="component" value="Unassembled WGS sequence"/>
</dbReference>
<keyword evidence="1" id="KW-0143">Chaperone</keyword>
<accession>A0A1Y2ARJ2</accession>
<dbReference type="GO" id="GO:0048487">
    <property type="term" value="F:beta-tubulin binding"/>
    <property type="evidence" value="ECO:0007669"/>
    <property type="project" value="InterPro"/>
</dbReference>
<dbReference type="Gene3D" id="1.25.10.10">
    <property type="entry name" value="Leucine-rich Repeat Variant"/>
    <property type="match status" value="1"/>
</dbReference>
<evidence type="ECO:0000313" key="4">
    <source>
        <dbReference type="EMBL" id="ORY25084.1"/>
    </source>
</evidence>
<dbReference type="InterPro" id="IPR058033">
    <property type="entry name" value="ARM_TBCD_2nd"/>
</dbReference>
<dbReference type="GO" id="GO:0007023">
    <property type="term" value="P:post-chaperonin tubulin folding pathway"/>
    <property type="evidence" value="ECO:0007669"/>
    <property type="project" value="InterPro"/>
</dbReference>
<feature type="domain" description="Tubulin-folding cofactor D C-terminal" evidence="2">
    <location>
        <begin position="897"/>
        <end position="1082"/>
    </location>
</feature>
<dbReference type="EMBL" id="MCFC01000061">
    <property type="protein sequence ID" value="ORY25084.1"/>
    <property type="molecule type" value="Genomic_DNA"/>
</dbReference>
<dbReference type="GO" id="GO:0007021">
    <property type="term" value="P:tubulin complex assembly"/>
    <property type="evidence" value="ECO:0007669"/>
    <property type="project" value="InterPro"/>
</dbReference>
<dbReference type="OrthoDB" id="1735853at2759"/>
<dbReference type="InterPro" id="IPR022577">
    <property type="entry name" value="TBCD_C"/>
</dbReference>
<dbReference type="FunCoup" id="A0A1Y2ARJ2">
    <property type="interactions" value="416"/>
</dbReference>
<dbReference type="PANTHER" id="PTHR12658">
    <property type="entry name" value="BETA-TUBULIN COFACTOR D"/>
    <property type="match status" value="1"/>
</dbReference>
<dbReference type="GO" id="GO:0005096">
    <property type="term" value="F:GTPase activator activity"/>
    <property type="evidence" value="ECO:0007669"/>
    <property type="project" value="InterPro"/>
</dbReference>
<dbReference type="Pfam" id="PF23579">
    <property type="entry name" value="ARM_TBCD"/>
    <property type="match status" value="1"/>
</dbReference>
<keyword evidence="5" id="KW-1185">Reference proteome</keyword>
<feature type="domain" description="Tubulin-folding cofactor D ARM repeats" evidence="3">
    <location>
        <begin position="347"/>
        <end position="410"/>
    </location>
</feature>
<dbReference type="PANTHER" id="PTHR12658:SF0">
    <property type="entry name" value="TUBULIN-SPECIFIC CHAPERONE D"/>
    <property type="match status" value="1"/>
</dbReference>
<evidence type="ECO:0000256" key="1">
    <source>
        <dbReference type="ARBA" id="ARBA00023186"/>
    </source>
</evidence>
<dbReference type="InterPro" id="IPR033162">
    <property type="entry name" value="TBCD"/>
</dbReference>
<evidence type="ECO:0000259" key="3">
    <source>
        <dbReference type="Pfam" id="PF25767"/>
    </source>
</evidence>
<dbReference type="InterPro" id="IPR011989">
    <property type="entry name" value="ARM-like"/>
</dbReference>